<dbReference type="Gene3D" id="3.40.395.10">
    <property type="entry name" value="Adenoviral Proteinase, Chain A"/>
    <property type="match status" value="1"/>
</dbReference>
<evidence type="ECO:0000313" key="5">
    <source>
        <dbReference type="EMBL" id="CAB4015168.1"/>
    </source>
</evidence>
<dbReference type="GO" id="GO:0005634">
    <property type="term" value="C:nucleus"/>
    <property type="evidence" value="ECO:0007669"/>
    <property type="project" value="TreeGrafter"/>
</dbReference>
<proteinExistence type="inferred from homology"/>
<name>A0A6S7K022_PARCT</name>
<dbReference type="InterPro" id="IPR038765">
    <property type="entry name" value="Papain-like_cys_pep_sf"/>
</dbReference>
<protein>
    <submittedName>
        <fullName evidence="5">Calcium-responsive transcription factor</fullName>
    </submittedName>
</protein>
<comment type="caution">
    <text evidence="5">The sequence shown here is derived from an EMBL/GenBank/DDBJ whole genome shotgun (WGS) entry which is preliminary data.</text>
</comment>
<sequence length="246" mass="28560">MVIDQEIENLHSAYERIIYACKNGFQEYMLEYGPVKLSVSDLCTLLPPGYVTDFKKIKSAHPDLIPGWLVDKIVETTLWRLRLSNPETFYADATLWELVERQSSTRRLWMGESFSAIEKMFIPMNITRNHWTLLVIDCKNSRRLYLDPLHSQEQSITCTNNPALKQLIDNISSVVDIKTGWRSKNWECVEPKHFVQKDGYNCGILICLFARCITRGEPLNQAFNMKSERDKISSSLFGNCYDDFVE</sequence>
<dbReference type="PANTHER" id="PTHR12606:SF141">
    <property type="entry name" value="GH15225P-RELATED"/>
    <property type="match status" value="1"/>
</dbReference>
<dbReference type="Proteomes" id="UP001152795">
    <property type="component" value="Unassembled WGS sequence"/>
</dbReference>
<keyword evidence="6" id="KW-1185">Reference proteome</keyword>
<dbReference type="GO" id="GO:0016926">
    <property type="term" value="P:protein desumoylation"/>
    <property type="evidence" value="ECO:0007669"/>
    <property type="project" value="TreeGrafter"/>
</dbReference>
<keyword evidence="4" id="KW-0788">Thiol protease</keyword>
<dbReference type="EMBL" id="CACRXK020008611">
    <property type="protein sequence ID" value="CAB4015168.1"/>
    <property type="molecule type" value="Genomic_DNA"/>
</dbReference>
<comment type="similarity">
    <text evidence="1">Belongs to the peptidase C48 family.</text>
</comment>
<evidence type="ECO:0000313" key="6">
    <source>
        <dbReference type="Proteomes" id="UP001152795"/>
    </source>
</evidence>
<keyword evidence="3" id="KW-0378">Hydrolase</keyword>
<evidence type="ECO:0000256" key="1">
    <source>
        <dbReference type="ARBA" id="ARBA00005234"/>
    </source>
</evidence>
<dbReference type="GO" id="GO:0016929">
    <property type="term" value="F:deSUMOylase activity"/>
    <property type="evidence" value="ECO:0007669"/>
    <property type="project" value="TreeGrafter"/>
</dbReference>
<accession>A0A6S7K022</accession>
<evidence type="ECO:0000256" key="2">
    <source>
        <dbReference type="ARBA" id="ARBA00022670"/>
    </source>
</evidence>
<dbReference type="InterPro" id="IPR003653">
    <property type="entry name" value="Peptidase_C48_C"/>
</dbReference>
<gene>
    <name evidence="5" type="ORF">PACLA_8A083277</name>
</gene>
<evidence type="ECO:0000256" key="3">
    <source>
        <dbReference type="ARBA" id="ARBA00022801"/>
    </source>
</evidence>
<keyword evidence="2" id="KW-0645">Protease</keyword>
<organism evidence="5 6">
    <name type="scientific">Paramuricea clavata</name>
    <name type="common">Red gorgonian</name>
    <name type="synonym">Violescent sea-whip</name>
    <dbReference type="NCBI Taxonomy" id="317549"/>
    <lineage>
        <taxon>Eukaryota</taxon>
        <taxon>Metazoa</taxon>
        <taxon>Cnidaria</taxon>
        <taxon>Anthozoa</taxon>
        <taxon>Octocorallia</taxon>
        <taxon>Malacalcyonacea</taxon>
        <taxon>Plexauridae</taxon>
        <taxon>Paramuricea</taxon>
    </lineage>
</organism>
<reference evidence="5" key="1">
    <citation type="submission" date="2020-04" db="EMBL/GenBank/DDBJ databases">
        <authorList>
            <person name="Alioto T."/>
            <person name="Alioto T."/>
            <person name="Gomez Garrido J."/>
        </authorList>
    </citation>
    <scope>NUCLEOTIDE SEQUENCE</scope>
    <source>
        <strain evidence="5">A484AB</strain>
    </source>
</reference>
<dbReference type="PROSITE" id="PS50600">
    <property type="entry name" value="ULP_PROTEASE"/>
    <property type="match status" value="1"/>
</dbReference>
<dbReference type="PANTHER" id="PTHR12606">
    <property type="entry name" value="SENTRIN/SUMO-SPECIFIC PROTEASE"/>
    <property type="match status" value="1"/>
</dbReference>
<dbReference type="SUPFAM" id="SSF54001">
    <property type="entry name" value="Cysteine proteinases"/>
    <property type="match status" value="1"/>
</dbReference>
<dbReference type="OrthoDB" id="5989225at2759"/>
<dbReference type="GO" id="GO:0006508">
    <property type="term" value="P:proteolysis"/>
    <property type="evidence" value="ECO:0007669"/>
    <property type="project" value="UniProtKB-KW"/>
</dbReference>
<evidence type="ECO:0000256" key="4">
    <source>
        <dbReference type="ARBA" id="ARBA00022807"/>
    </source>
</evidence>
<dbReference type="AlphaFoldDB" id="A0A6S7K022"/>
<dbReference type="Pfam" id="PF02902">
    <property type="entry name" value="Peptidase_C48"/>
    <property type="match status" value="1"/>
</dbReference>